<protein>
    <submittedName>
        <fullName evidence="1">Uncharacterized protein</fullName>
    </submittedName>
</protein>
<accession>A0A0F9DLS3</accession>
<dbReference type="Pfam" id="PF01135">
    <property type="entry name" value="PCMT"/>
    <property type="match status" value="1"/>
</dbReference>
<evidence type="ECO:0000313" key="1">
    <source>
        <dbReference type="EMBL" id="KKL12918.1"/>
    </source>
</evidence>
<reference evidence="1" key="1">
    <citation type="journal article" date="2015" name="Nature">
        <title>Complex archaea that bridge the gap between prokaryotes and eukaryotes.</title>
        <authorList>
            <person name="Spang A."/>
            <person name="Saw J.H."/>
            <person name="Jorgensen S.L."/>
            <person name="Zaremba-Niedzwiedzka K."/>
            <person name="Martijn J."/>
            <person name="Lind A.E."/>
            <person name="van Eijk R."/>
            <person name="Schleper C."/>
            <person name="Guy L."/>
            <person name="Ettema T.J."/>
        </authorList>
    </citation>
    <scope>NUCLEOTIDE SEQUENCE</scope>
</reference>
<dbReference type="AlphaFoldDB" id="A0A0F9DLS3"/>
<sequence>MYLGDYTEDYATLSFKFTTRTTTGAPTTLAGTPVVKVYKANDTGTETATGVTLSVDFDGVTGLNNVLIDLSNGAFFAVAKDYGVIITTGTVGGVSVVGEVVGTFSIENRFAEVDTVKLGGSAIQQASGYIKVSAGTGTGQLSLSSGVIESDMVKIHGTNGSLGYEEEAPFDGIIVAAATFNIPAVPTSWPARNGSVPVCAATIGAVTIPAAVPNGSFAISPG</sequence>
<comment type="caution">
    <text evidence="1">The sequence shown here is derived from an EMBL/GenBank/DDBJ whole genome shotgun (WGS) entry which is preliminary data.</text>
</comment>
<proteinExistence type="predicted"/>
<gene>
    <name evidence="1" type="ORF">LCGC14_2530980</name>
</gene>
<feature type="non-terminal residue" evidence="1">
    <location>
        <position position="222"/>
    </location>
</feature>
<dbReference type="EMBL" id="LAZR01041072">
    <property type="protein sequence ID" value="KKL12918.1"/>
    <property type="molecule type" value="Genomic_DNA"/>
</dbReference>
<name>A0A0F9DLS3_9ZZZZ</name>
<organism evidence="1">
    <name type="scientific">marine sediment metagenome</name>
    <dbReference type="NCBI Taxonomy" id="412755"/>
    <lineage>
        <taxon>unclassified sequences</taxon>
        <taxon>metagenomes</taxon>
        <taxon>ecological metagenomes</taxon>
    </lineage>
</organism>